<dbReference type="Proteomes" id="UP001055879">
    <property type="component" value="Linkage Group LG05"/>
</dbReference>
<organism evidence="1 2">
    <name type="scientific">Arctium lappa</name>
    <name type="common">Greater burdock</name>
    <name type="synonym">Lappa major</name>
    <dbReference type="NCBI Taxonomy" id="4217"/>
    <lineage>
        <taxon>Eukaryota</taxon>
        <taxon>Viridiplantae</taxon>
        <taxon>Streptophyta</taxon>
        <taxon>Embryophyta</taxon>
        <taxon>Tracheophyta</taxon>
        <taxon>Spermatophyta</taxon>
        <taxon>Magnoliopsida</taxon>
        <taxon>eudicotyledons</taxon>
        <taxon>Gunneridae</taxon>
        <taxon>Pentapetalae</taxon>
        <taxon>asterids</taxon>
        <taxon>campanulids</taxon>
        <taxon>Asterales</taxon>
        <taxon>Asteraceae</taxon>
        <taxon>Carduoideae</taxon>
        <taxon>Cardueae</taxon>
        <taxon>Arctiinae</taxon>
        <taxon>Arctium</taxon>
    </lineage>
</organism>
<accession>A0ACB9C259</accession>
<sequence>MLVDHCFQMEISLRLARKREGQEASKAASTELFGGNDFEEDEKEKDRSHRHNVERKRTKKQQLEQQSSAASVEYESGHKRYKKDHRHYDDQKETEMAKFDEVYGCFWMRI</sequence>
<proteinExistence type="predicted"/>
<keyword evidence="2" id="KW-1185">Reference proteome</keyword>
<reference evidence="1 2" key="2">
    <citation type="journal article" date="2022" name="Mol. Ecol. Resour.">
        <title>The genomes of chicory, endive, great burdock and yacon provide insights into Asteraceae paleo-polyploidization history and plant inulin production.</title>
        <authorList>
            <person name="Fan W."/>
            <person name="Wang S."/>
            <person name="Wang H."/>
            <person name="Wang A."/>
            <person name="Jiang F."/>
            <person name="Liu H."/>
            <person name="Zhao H."/>
            <person name="Xu D."/>
            <person name="Zhang Y."/>
        </authorList>
    </citation>
    <scope>NUCLEOTIDE SEQUENCE [LARGE SCALE GENOMIC DNA]</scope>
    <source>
        <strain evidence="2">cv. Niubang</strain>
    </source>
</reference>
<protein>
    <submittedName>
        <fullName evidence="1">Uncharacterized protein</fullName>
    </submittedName>
</protein>
<comment type="caution">
    <text evidence="1">The sequence shown here is derived from an EMBL/GenBank/DDBJ whole genome shotgun (WGS) entry which is preliminary data.</text>
</comment>
<name>A0ACB9C259_ARCLA</name>
<dbReference type="EMBL" id="CM042051">
    <property type="protein sequence ID" value="KAI3728247.1"/>
    <property type="molecule type" value="Genomic_DNA"/>
</dbReference>
<gene>
    <name evidence="1" type="ORF">L6452_16880</name>
</gene>
<reference evidence="2" key="1">
    <citation type="journal article" date="2022" name="Mol. Ecol. Resour.">
        <title>The genomes of chicory, endive, great burdock and yacon provide insights into Asteraceae palaeo-polyploidization history and plant inulin production.</title>
        <authorList>
            <person name="Fan W."/>
            <person name="Wang S."/>
            <person name="Wang H."/>
            <person name="Wang A."/>
            <person name="Jiang F."/>
            <person name="Liu H."/>
            <person name="Zhao H."/>
            <person name="Xu D."/>
            <person name="Zhang Y."/>
        </authorList>
    </citation>
    <scope>NUCLEOTIDE SEQUENCE [LARGE SCALE GENOMIC DNA]</scope>
    <source>
        <strain evidence="2">cv. Niubang</strain>
    </source>
</reference>
<evidence type="ECO:0000313" key="2">
    <source>
        <dbReference type="Proteomes" id="UP001055879"/>
    </source>
</evidence>
<evidence type="ECO:0000313" key="1">
    <source>
        <dbReference type="EMBL" id="KAI3728247.1"/>
    </source>
</evidence>